<reference evidence="1" key="1">
    <citation type="submission" date="2024-09" db="EMBL/GenBank/DDBJ databases">
        <title>Black Yeasts Isolated from many extreme environments.</title>
        <authorList>
            <person name="Coleine C."/>
            <person name="Stajich J.E."/>
            <person name="Selbmann L."/>
        </authorList>
    </citation>
    <scope>NUCLEOTIDE SEQUENCE</scope>
    <source>
        <strain evidence="1">CCFEE 5737</strain>
    </source>
</reference>
<evidence type="ECO:0000313" key="2">
    <source>
        <dbReference type="Proteomes" id="UP001186974"/>
    </source>
</evidence>
<comment type="caution">
    <text evidence="1">The sequence shown here is derived from an EMBL/GenBank/DDBJ whole genome shotgun (WGS) entry which is preliminary data.</text>
</comment>
<keyword evidence="2" id="KW-1185">Reference proteome</keyword>
<dbReference type="Proteomes" id="UP001186974">
    <property type="component" value="Unassembled WGS sequence"/>
</dbReference>
<protein>
    <submittedName>
        <fullName evidence="1">Uncharacterized protein</fullName>
    </submittedName>
</protein>
<organism evidence="1 2">
    <name type="scientific">Coniosporium uncinatum</name>
    <dbReference type="NCBI Taxonomy" id="93489"/>
    <lineage>
        <taxon>Eukaryota</taxon>
        <taxon>Fungi</taxon>
        <taxon>Dikarya</taxon>
        <taxon>Ascomycota</taxon>
        <taxon>Pezizomycotina</taxon>
        <taxon>Dothideomycetes</taxon>
        <taxon>Dothideomycetes incertae sedis</taxon>
        <taxon>Coniosporium</taxon>
    </lineage>
</organism>
<sequence length="516" mass="57532">MAKNLSNPQRIQKQAAKARKRTRELENSPSVKRPGKRPRTQDPPQTKPRERVKKQKRLREEDTPVQKPGTKRRQTQKKCSQDELSENNLRIWEKMDEAASNTRPGTIKRSSSRRSVASDATQETGRSQRSSSSLALYRFTHLANVEVYIHVKLSKDIQDAIDAITKAEPPDDRRKQLKSVSQAFSHGCTEAARAAVGEDDFVRHFLTALQTIQPGNLCFREKADWDEDLKPNMPQSDFNLDFLTNFDFTGGDEDQEVDNASNPPPKRLAYMSPKSSTPNANASQGSNTMAAPPVHIPLSRKESSIKTPRPDLSIGTKLDALTSAFSSQSLSSIQAQKFLKQLQNQMVAREPRMILEPALISVPALRASDLAFPFAVVEGKAYSTGRQVFEAENQAAVSGACGLKIQLCLDELVKRATASSDSEFAPSEYQPALFFSICTEGPLHELWAHWTSVEGGVRKFNMTLLKHCHGVLQEGVEDFMIAVDNMLRWGTGQFIDSVVERLGKVARKAKLNFIAK</sequence>
<evidence type="ECO:0000313" key="1">
    <source>
        <dbReference type="EMBL" id="KAK3081789.1"/>
    </source>
</evidence>
<gene>
    <name evidence="1" type="ORF">LTS18_002709</name>
</gene>
<name>A0ACC3DY57_9PEZI</name>
<proteinExistence type="predicted"/>
<accession>A0ACC3DY57</accession>
<dbReference type="EMBL" id="JAWDJW010000065">
    <property type="protein sequence ID" value="KAK3081789.1"/>
    <property type="molecule type" value="Genomic_DNA"/>
</dbReference>